<dbReference type="STRING" id="1116229.S3D4C7"/>
<dbReference type="KEGG" id="glz:GLAREA_12056"/>
<feature type="region of interest" description="Disordered" evidence="1">
    <location>
        <begin position="536"/>
        <end position="590"/>
    </location>
</feature>
<evidence type="ECO:0000313" key="5">
    <source>
        <dbReference type="EMBL" id="EPE31974.1"/>
    </source>
</evidence>
<feature type="compositionally biased region" description="Polar residues" evidence="1">
    <location>
        <begin position="132"/>
        <end position="152"/>
    </location>
</feature>
<keyword evidence="2" id="KW-0812">Transmembrane</keyword>
<feature type="compositionally biased region" description="Polar residues" evidence="1">
    <location>
        <begin position="90"/>
        <end position="101"/>
    </location>
</feature>
<evidence type="ECO:0000313" key="6">
    <source>
        <dbReference type="Proteomes" id="UP000016922"/>
    </source>
</evidence>
<protein>
    <recommendedName>
        <fullName evidence="3 4">EGF-like domain-containing protein</fullName>
    </recommendedName>
</protein>
<dbReference type="InterPro" id="IPR000742">
    <property type="entry name" value="EGF"/>
</dbReference>
<organism evidence="5 6">
    <name type="scientific">Glarea lozoyensis (strain ATCC 20868 / MF5171)</name>
    <dbReference type="NCBI Taxonomy" id="1116229"/>
    <lineage>
        <taxon>Eukaryota</taxon>
        <taxon>Fungi</taxon>
        <taxon>Dikarya</taxon>
        <taxon>Ascomycota</taxon>
        <taxon>Pezizomycotina</taxon>
        <taxon>Leotiomycetes</taxon>
        <taxon>Helotiales</taxon>
        <taxon>Helotiaceae</taxon>
        <taxon>Glarea</taxon>
    </lineage>
</organism>
<feature type="transmembrane region" description="Helical" evidence="2">
    <location>
        <begin position="603"/>
        <end position="629"/>
    </location>
</feature>
<name>S3D4C7_GLAL2</name>
<dbReference type="eggNOG" id="ENOG502RXHJ">
    <property type="taxonomic scope" value="Eukaryota"/>
</dbReference>
<keyword evidence="2" id="KW-1133">Transmembrane helix</keyword>
<feature type="compositionally biased region" description="Polar residues" evidence="1">
    <location>
        <begin position="311"/>
        <end position="320"/>
    </location>
</feature>
<dbReference type="PROSITE" id="PS00022">
    <property type="entry name" value="EGF_1"/>
    <property type="match status" value="1"/>
</dbReference>
<feature type="region of interest" description="Disordered" evidence="1">
    <location>
        <begin position="348"/>
        <end position="373"/>
    </location>
</feature>
<feature type="region of interest" description="Disordered" evidence="1">
    <location>
        <begin position="797"/>
        <end position="816"/>
    </location>
</feature>
<feature type="compositionally biased region" description="Basic and acidic residues" evidence="1">
    <location>
        <begin position="265"/>
        <end position="282"/>
    </location>
</feature>
<feature type="compositionally biased region" description="Low complexity" evidence="1">
    <location>
        <begin position="799"/>
        <end position="816"/>
    </location>
</feature>
<dbReference type="Proteomes" id="UP000016922">
    <property type="component" value="Unassembled WGS sequence"/>
</dbReference>
<sequence>MSQQYQQNRTPGGGGSVKRARERVQAGLPQDMSRIPQPQQTYDPSRVAPSSRTKRPMPQALATTRAAQGPIGVAISRPTQVPQWPLSGTIEGSDNSSNEQYQPPAGRGPAPQRPPRPSHVPSMLDASRLQEHTPSFQYKPQQNLSEQNQNQWRGVATTDDFDLRSPDLMSPATQSSRHSTVSSVGSIPDFPVPIIGPPRRSAHLGPPPSSRRGASSYYSQASFVSPIPEESPRSRTTHRSYASSAAIPSTWGSEYEYEDETPDETYERDGYEHDIIDERGESRGSNNDDGDERGLIRSASIGKRAKPSMIMNKSSESSEQVRPAVTPIQSSKTERVGAFNFPMQKSTTDAKANEGQRDTMWPVGEGSSTSSERDITVPVRAVNSSVWPTIGNVSSPLAGGTGLIDASTSSSEATVPTIASTPQFFEDVSPMSNSPDPEEKAREILGAYRRASMLQPSGAPVSRTSSPSAFSRLSAMRRPPKLDINAVRDAEARGSLTSLPDLILRATRLASMMDRGKRPGSRLNDLNDFPMDEKAFERDFGSPDEKRRSGLSGMLAAFPPPGIATPRDNSRPPSVWPEVDMGNNQGNSKAPKKQRRCCGLPCWGFMIIIVILLIIIAAAIVVPLQLLVFNKPNAPAAPLTPQQQCEANTATACQNGGATLLDKGACACVCTNGFTGATCSISGATGCATTIVGGLNGTIGESVPRLIAAAQSNFSIPLNPGILLARFNTANLSCTSENALITFEGQSQRRGNADDEISLVTSSASATPTQTGQNNRRQVAPTESPSAAVTNGIIFDSQTAPTPVPSSTTTASTPDATSNFVATQEILDFARVAVLYVMQEKQLDSAVNAQTFIQAFLDTTAFTNRAAMNVSIGNGNTINLIGLSLDLADGKGLIGSNTTTATTTPRRSVRRKNRVLWGSVFR</sequence>
<feature type="compositionally biased region" description="Acidic residues" evidence="1">
    <location>
        <begin position="255"/>
        <end position="264"/>
    </location>
</feature>
<dbReference type="PANTHER" id="PTHR17178:SF0">
    <property type="entry name" value="SERGLYCIN"/>
    <property type="match status" value="1"/>
</dbReference>
<feature type="compositionally biased region" description="Basic and acidic residues" evidence="1">
    <location>
        <begin position="536"/>
        <end position="548"/>
    </location>
</feature>
<keyword evidence="2" id="KW-0472">Membrane</keyword>
<evidence type="ECO:0000256" key="2">
    <source>
        <dbReference type="SAM" id="Phobius"/>
    </source>
</evidence>
<dbReference type="GeneID" id="19471097"/>
<feature type="region of interest" description="Disordered" evidence="1">
    <location>
        <begin position="1"/>
        <end position="329"/>
    </location>
</feature>
<feature type="domain" description="EGF-like" evidence="3 4">
    <location>
        <begin position="668"/>
        <end position="679"/>
    </location>
</feature>
<evidence type="ECO:0000256" key="1">
    <source>
        <dbReference type="SAM" id="MobiDB-lite"/>
    </source>
</evidence>
<feature type="compositionally biased region" description="Low complexity" evidence="1">
    <location>
        <begin position="210"/>
        <end position="222"/>
    </location>
</feature>
<reference evidence="5 6" key="1">
    <citation type="journal article" date="2013" name="BMC Genomics">
        <title>Genomics-driven discovery of the pneumocandin biosynthetic gene cluster in the fungus Glarea lozoyensis.</title>
        <authorList>
            <person name="Chen L."/>
            <person name="Yue Q."/>
            <person name="Zhang X."/>
            <person name="Xiang M."/>
            <person name="Wang C."/>
            <person name="Li S."/>
            <person name="Che Y."/>
            <person name="Ortiz-Lopez F.J."/>
            <person name="Bills G.F."/>
            <person name="Liu X."/>
            <person name="An Z."/>
        </authorList>
    </citation>
    <scope>NUCLEOTIDE SEQUENCE [LARGE SCALE GENOMIC DNA]</scope>
    <source>
        <strain evidence="6">ATCC 20868 / MF5171</strain>
    </source>
</reference>
<dbReference type="AlphaFoldDB" id="S3D4C7"/>
<proteinExistence type="predicted"/>
<dbReference type="EMBL" id="KE145360">
    <property type="protein sequence ID" value="EPE31974.1"/>
    <property type="molecule type" value="Genomic_DNA"/>
</dbReference>
<dbReference type="PANTHER" id="PTHR17178">
    <property type="entry name" value="SECRETORY GRANULE PROTEOGLYCAN CORE PROTEIN"/>
    <property type="match status" value="1"/>
</dbReference>
<feature type="compositionally biased region" description="Polar residues" evidence="1">
    <location>
        <begin position="239"/>
        <end position="252"/>
    </location>
</feature>
<feature type="region of interest" description="Disordered" evidence="1">
    <location>
        <begin position="762"/>
        <end position="785"/>
    </location>
</feature>
<keyword evidence="6" id="KW-1185">Reference proteome</keyword>
<feature type="compositionally biased region" description="Polar residues" evidence="1">
    <location>
        <begin position="36"/>
        <end position="51"/>
    </location>
</feature>
<dbReference type="HOGENOM" id="CLU_009769_1_0_1"/>
<feature type="compositionally biased region" description="Low complexity" evidence="1">
    <location>
        <begin position="175"/>
        <end position="186"/>
    </location>
</feature>
<dbReference type="OrthoDB" id="283575at2759"/>
<dbReference type="RefSeq" id="XP_008081029.1">
    <property type="nucleotide sequence ID" value="XM_008082838.1"/>
</dbReference>
<evidence type="ECO:0000259" key="4">
    <source>
        <dbReference type="PROSITE" id="PS01186"/>
    </source>
</evidence>
<dbReference type="PROSITE" id="PS01186">
    <property type="entry name" value="EGF_2"/>
    <property type="match status" value="1"/>
</dbReference>
<evidence type="ECO:0000259" key="3">
    <source>
        <dbReference type="PROSITE" id="PS00022"/>
    </source>
</evidence>
<gene>
    <name evidence="5" type="ORF">GLAREA_12056</name>
</gene>
<accession>S3D4C7</accession>
<dbReference type="OMA" id="TCSCICT"/>
<feature type="compositionally biased region" description="Polar residues" evidence="1">
    <location>
        <begin position="1"/>
        <end position="10"/>
    </location>
</feature>